<proteinExistence type="predicted"/>
<dbReference type="PANTHER" id="PTHR10218:SF329">
    <property type="entry name" value="GUANINE NUCLEOTIDE-BINDING PROTEIN G(Q) SUBUNIT ALPHA"/>
    <property type="match status" value="1"/>
</dbReference>
<feature type="region of interest" description="Disordered" evidence="4">
    <location>
        <begin position="256"/>
        <end position="346"/>
    </location>
</feature>
<keyword evidence="3" id="KW-0807">Transducer</keyword>
<dbReference type="PANTHER" id="PTHR10218">
    <property type="entry name" value="GTP-BINDING PROTEIN ALPHA SUBUNIT"/>
    <property type="match status" value="1"/>
</dbReference>
<comment type="caution">
    <text evidence="5">The sequence shown here is derived from an EMBL/GenBank/DDBJ whole genome shotgun (WGS) entry which is preliminary data.</text>
</comment>
<dbReference type="InterPro" id="IPR001019">
    <property type="entry name" value="Gprotein_alpha_su"/>
</dbReference>
<dbReference type="Gene3D" id="1.10.400.10">
    <property type="entry name" value="GI Alpha 1, domain 2-like"/>
    <property type="match status" value="1"/>
</dbReference>
<reference evidence="5 6" key="1">
    <citation type="submission" date="2024-02" db="EMBL/GenBank/DDBJ databases">
        <authorList>
            <person name="Daric V."/>
            <person name="Darras S."/>
        </authorList>
    </citation>
    <scope>NUCLEOTIDE SEQUENCE [LARGE SCALE GENOMIC DNA]</scope>
</reference>
<dbReference type="Gene3D" id="3.40.50.300">
    <property type="entry name" value="P-loop containing nucleotide triphosphate hydrolases"/>
    <property type="match status" value="2"/>
</dbReference>
<keyword evidence="1" id="KW-0547">Nucleotide-binding</keyword>
<dbReference type="InterPro" id="IPR027417">
    <property type="entry name" value="P-loop_NTPase"/>
</dbReference>
<dbReference type="PROSITE" id="PS51882">
    <property type="entry name" value="G_ALPHA"/>
    <property type="match status" value="1"/>
</dbReference>
<keyword evidence="2" id="KW-0342">GTP-binding</keyword>
<sequence length="475" mass="54852">MMANLTSCFKSSVASDAKSISREIEKQLSKDKKEARSQVKLLVLGAAESGKSTFIKQMRIIHGKGYSKEEKQGYTSLIHQNINVSVKVLAMAMENLGVPYEKVENQEIGEKFIDMSRDDESNLDLVKGVEIQKFWDDKGIQMCYLRRNEFHLYDSASYYLNNITRICEESFIPNLQDVLRTRLPTSGIIEYLFDVDRFVFGIVDVGGQKSERRKWIHCFENVTSIIFLAALSEYDQTIPSEEIDQDVRNRFNRAEASGAHAQNNNHRRNPMLRSQSDQHFKTPGRFVTHRQPPKNPVQRQFSSVHNHKPPPFDKKGLKSALPPFPTTNHERYGDSNATPRQRANRLRDIEEEDDTPKINRLTESCALFKTIVQNQFFRNMSVILFLNKTDILDEKIKHSHLVDHFPEFPGQKQDAEAAKEFISEKYGKCFDKMKNSKRTLYTHFTCATDTTNISFVFAAIKDIILQQYLVNYNLV</sequence>
<dbReference type="SMART" id="SM00275">
    <property type="entry name" value="G_alpha"/>
    <property type="match status" value="1"/>
</dbReference>
<dbReference type="SUPFAM" id="SSF47895">
    <property type="entry name" value="Transducin (alpha subunit), insertion domain"/>
    <property type="match status" value="1"/>
</dbReference>
<evidence type="ECO:0000256" key="3">
    <source>
        <dbReference type="ARBA" id="ARBA00023224"/>
    </source>
</evidence>
<evidence type="ECO:0000313" key="6">
    <source>
        <dbReference type="Proteomes" id="UP001642483"/>
    </source>
</evidence>
<evidence type="ECO:0000256" key="1">
    <source>
        <dbReference type="ARBA" id="ARBA00022741"/>
    </source>
</evidence>
<organism evidence="5 6">
    <name type="scientific">Clavelina lepadiformis</name>
    <name type="common">Light-bulb sea squirt</name>
    <name type="synonym">Ascidia lepadiformis</name>
    <dbReference type="NCBI Taxonomy" id="159417"/>
    <lineage>
        <taxon>Eukaryota</taxon>
        <taxon>Metazoa</taxon>
        <taxon>Chordata</taxon>
        <taxon>Tunicata</taxon>
        <taxon>Ascidiacea</taxon>
        <taxon>Aplousobranchia</taxon>
        <taxon>Clavelinidae</taxon>
        <taxon>Clavelina</taxon>
    </lineage>
</organism>
<gene>
    <name evidence="5" type="ORF">CVLEPA_LOCUS26198</name>
</gene>
<name>A0ABP0GQ17_CLALP</name>
<evidence type="ECO:0000256" key="4">
    <source>
        <dbReference type="SAM" id="MobiDB-lite"/>
    </source>
</evidence>
<dbReference type="EMBL" id="CAWYQH010000130">
    <property type="protein sequence ID" value="CAK8692971.1"/>
    <property type="molecule type" value="Genomic_DNA"/>
</dbReference>
<dbReference type="CDD" id="cd00066">
    <property type="entry name" value="G-alpha"/>
    <property type="match status" value="1"/>
</dbReference>
<keyword evidence="6" id="KW-1185">Reference proteome</keyword>
<dbReference type="SUPFAM" id="SSF52540">
    <property type="entry name" value="P-loop containing nucleoside triphosphate hydrolases"/>
    <property type="match status" value="1"/>
</dbReference>
<evidence type="ECO:0000313" key="5">
    <source>
        <dbReference type="EMBL" id="CAK8692971.1"/>
    </source>
</evidence>
<protein>
    <submittedName>
        <fullName evidence="5">Uncharacterized protein</fullName>
    </submittedName>
</protein>
<dbReference type="InterPro" id="IPR011025">
    <property type="entry name" value="GproteinA_insert"/>
</dbReference>
<dbReference type="Proteomes" id="UP001642483">
    <property type="component" value="Unassembled WGS sequence"/>
</dbReference>
<evidence type="ECO:0000256" key="2">
    <source>
        <dbReference type="ARBA" id="ARBA00023134"/>
    </source>
</evidence>
<dbReference type="PRINTS" id="PR00318">
    <property type="entry name" value="GPROTEINA"/>
</dbReference>
<dbReference type="Pfam" id="PF00503">
    <property type="entry name" value="G-alpha"/>
    <property type="match status" value="2"/>
</dbReference>
<accession>A0ABP0GQ17</accession>